<keyword evidence="1" id="KW-0175">Coiled coil</keyword>
<accession>A0A7S3G7W4</accession>
<dbReference type="InterPro" id="IPR036249">
    <property type="entry name" value="Thioredoxin-like_sf"/>
</dbReference>
<protein>
    <recommendedName>
        <fullName evidence="2">UBX domain-containing protein</fullName>
    </recommendedName>
</protein>
<dbReference type="Pfam" id="PF14555">
    <property type="entry name" value="UBA_4"/>
    <property type="match status" value="1"/>
</dbReference>
<dbReference type="SMART" id="SM00166">
    <property type="entry name" value="UBX"/>
    <property type="match status" value="1"/>
</dbReference>
<proteinExistence type="predicted"/>
<sequence length="434" mass="49588">MDTRVQEFVERAPHATTDEARFFIEAHGNNVEAAIVAFLSERPALPSADSGDIRPQTTRSSERNIGVIQYIRSLFFQRDITSASSSREAVPFFRSYASEANRENEKFIDRLSQRREEQLPGIITSGFAHALDRAKESFKVLLVSVFSPNHGDSEAFLKSICSSDVKSSLDENFVLTIVNAQDREGYRLLENGLLPFVAFPNLVALTANRIPGKPSITRGDFKGITFLRVLTGNDLLAPRKLCDSLRKVTEEESVQLIALRAEVEERNFGEQIRREQDLAYEEALAQERERELEEREAIEREQIELEEKKKEEKRIQEENIREELRVAAEKKKRLDDVENRRKRLVDEPHEKGSAARILVRLPDGSRLIRKFPKQSKLIALFDFIEVQEAALEFSSYSLNSSYPKKEFCLCKEQEYGSFEDEGLSPDATLLLVPT</sequence>
<dbReference type="InterPro" id="IPR029071">
    <property type="entry name" value="Ubiquitin-like_domsf"/>
</dbReference>
<dbReference type="GO" id="GO:0036503">
    <property type="term" value="P:ERAD pathway"/>
    <property type="evidence" value="ECO:0007669"/>
    <property type="project" value="TreeGrafter"/>
</dbReference>
<dbReference type="Gene3D" id="3.40.30.10">
    <property type="entry name" value="Glutaredoxin"/>
    <property type="match status" value="1"/>
</dbReference>
<dbReference type="PANTHER" id="PTHR23322:SF1">
    <property type="entry name" value="FAS-ASSOCIATED FACTOR 2"/>
    <property type="match status" value="1"/>
</dbReference>
<dbReference type="EMBL" id="HBIB01018568">
    <property type="protein sequence ID" value="CAE0249852.1"/>
    <property type="molecule type" value="Transcribed_RNA"/>
</dbReference>
<dbReference type="Gene3D" id="3.10.20.90">
    <property type="entry name" value="Phosphatidylinositol 3-kinase Catalytic Subunit, Chain A, domain 1"/>
    <property type="match status" value="1"/>
</dbReference>
<feature type="domain" description="UBX" evidence="2">
    <location>
        <begin position="350"/>
        <end position="431"/>
    </location>
</feature>
<dbReference type="InterPro" id="IPR001012">
    <property type="entry name" value="UBX_dom"/>
</dbReference>
<feature type="coiled-coil region" evidence="1">
    <location>
        <begin position="281"/>
        <end position="347"/>
    </location>
</feature>
<dbReference type="GO" id="GO:0005783">
    <property type="term" value="C:endoplasmic reticulum"/>
    <property type="evidence" value="ECO:0007669"/>
    <property type="project" value="TreeGrafter"/>
</dbReference>
<evidence type="ECO:0000259" key="2">
    <source>
        <dbReference type="PROSITE" id="PS50033"/>
    </source>
</evidence>
<organism evidence="3">
    <name type="scientific">Palpitomonas bilix</name>
    <dbReference type="NCBI Taxonomy" id="652834"/>
    <lineage>
        <taxon>Eukaryota</taxon>
        <taxon>Eukaryota incertae sedis</taxon>
    </lineage>
</organism>
<name>A0A7S3G7W4_9EUKA</name>
<dbReference type="PROSITE" id="PS50033">
    <property type="entry name" value="UBX"/>
    <property type="match status" value="1"/>
</dbReference>
<dbReference type="AlphaFoldDB" id="A0A7S3G7W4"/>
<dbReference type="Pfam" id="PF00789">
    <property type="entry name" value="UBX"/>
    <property type="match status" value="1"/>
</dbReference>
<dbReference type="SUPFAM" id="SSF52833">
    <property type="entry name" value="Thioredoxin-like"/>
    <property type="match status" value="1"/>
</dbReference>
<dbReference type="CDD" id="cd01767">
    <property type="entry name" value="UBX"/>
    <property type="match status" value="1"/>
</dbReference>
<evidence type="ECO:0000313" key="3">
    <source>
        <dbReference type="EMBL" id="CAE0249852.1"/>
    </source>
</evidence>
<dbReference type="SUPFAM" id="SSF54236">
    <property type="entry name" value="Ubiquitin-like"/>
    <property type="match status" value="1"/>
</dbReference>
<dbReference type="InterPro" id="IPR050730">
    <property type="entry name" value="UBX_domain-protein"/>
</dbReference>
<reference evidence="3" key="1">
    <citation type="submission" date="2021-01" db="EMBL/GenBank/DDBJ databases">
        <authorList>
            <person name="Corre E."/>
            <person name="Pelletier E."/>
            <person name="Niang G."/>
            <person name="Scheremetjew M."/>
            <person name="Finn R."/>
            <person name="Kale V."/>
            <person name="Holt S."/>
            <person name="Cochrane G."/>
            <person name="Meng A."/>
            <person name="Brown T."/>
            <person name="Cohen L."/>
        </authorList>
    </citation>
    <scope>NUCLEOTIDE SEQUENCE</scope>
    <source>
        <strain evidence="3">NIES-2562</strain>
    </source>
</reference>
<dbReference type="GO" id="GO:0043130">
    <property type="term" value="F:ubiquitin binding"/>
    <property type="evidence" value="ECO:0007669"/>
    <property type="project" value="TreeGrafter"/>
</dbReference>
<evidence type="ECO:0000256" key="1">
    <source>
        <dbReference type="SAM" id="Coils"/>
    </source>
</evidence>
<gene>
    <name evidence="3" type="ORF">PBIL07802_LOCUS12052</name>
</gene>
<dbReference type="PANTHER" id="PTHR23322">
    <property type="entry name" value="FAS-ASSOCIATED PROTEIN"/>
    <property type="match status" value="1"/>
</dbReference>